<comment type="caution">
    <text evidence="1">The sequence shown here is derived from an EMBL/GenBank/DDBJ whole genome shotgun (WGS) entry which is preliminary data.</text>
</comment>
<proteinExistence type="predicted"/>
<evidence type="ECO:0000313" key="2">
    <source>
        <dbReference type="Proteomes" id="UP001279410"/>
    </source>
</evidence>
<keyword evidence="2" id="KW-1185">Reference proteome</keyword>
<organism evidence="1 2">
    <name type="scientific">Lates japonicus</name>
    <name type="common">Japanese lates</name>
    <dbReference type="NCBI Taxonomy" id="270547"/>
    <lineage>
        <taxon>Eukaryota</taxon>
        <taxon>Metazoa</taxon>
        <taxon>Chordata</taxon>
        <taxon>Craniata</taxon>
        <taxon>Vertebrata</taxon>
        <taxon>Euteleostomi</taxon>
        <taxon>Actinopterygii</taxon>
        <taxon>Neopterygii</taxon>
        <taxon>Teleostei</taxon>
        <taxon>Neoteleostei</taxon>
        <taxon>Acanthomorphata</taxon>
        <taxon>Carangaria</taxon>
        <taxon>Carangaria incertae sedis</taxon>
        <taxon>Centropomidae</taxon>
        <taxon>Lates</taxon>
    </lineage>
</organism>
<gene>
    <name evidence="1" type="ORF">AKAME5_001829800</name>
</gene>
<evidence type="ECO:0000313" key="1">
    <source>
        <dbReference type="EMBL" id="GLD66924.1"/>
    </source>
</evidence>
<dbReference type="EMBL" id="BRZM01000099">
    <property type="protein sequence ID" value="GLD66924.1"/>
    <property type="molecule type" value="Genomic_DNA"/>
</dbReference>
<name>A0AAD3N7J1_LATJO</name>
<sequence length="73" mass="7982">MQCFLPSFFVNISQEVEEPGTWTPSKPFDQGLDPAKDPCLKIKCSRHKVCVAEDYKTATCVSQSKPSGLTSGS</sequence>
<protein>
    <submittedName>
        <fullName evidence="1">Testican-3-like isoform X1</fullName>
    </submittedName>
</protein>
<dbReference type="Proteomes" id="UP001279410">
    <property type="component" value="Unassembled WGS sequence"/>
</dbReference>
<accession>A0AAD3N7J1</accession>
<dbReference type="AlphaFoldDB" id="A0AAD3N7J1"/>
<reference evidence="1" key="1">
    <citation type="submission" date="2022-08" db="EMBL/GenBank/DDBJ databases">
        <title>Genome sequencing of akame (Lates japonicus).</title>
        <authorList>
            <person name="Hashiguchi Y."/>
            <person name="Takahashi H."/>
        </authorList>
    </citation>
    <scope>NUCLEOTIDE SEQUENCE</scope>
    <source>
        <strain evidence="1">Kochi</strain>
    </source>
</reference>